<keyword evidence="5" id="KW-1185">Reference proteome</keyword>
<keyword evidence="1" id="KW-0472">Membrane</keyword>
<dbReference type="InterPro" id="IPR010559">
    <property type="entry name" value="Sig_transdc_His_kin_internal"/>
</dbReference>
<dbReference type="Gene3D" id="3.30.565.10">
    <property type="entry name" value="Histidine kinase-like ATPase, C-terminal domain"/>
    <property type="match status" value="1"/>
</dbReference>
<protein>
    <submittedName>
        <fullName evidence="4">Two component regulator propeller</fullName>
    </submittedName>
</protein>
<dbReference type="InterPro" id="IPR015943">
    <property type="entry name" value="WD40/YVTN_repeat-like_dom_sf"/>
</dbReference>
<evidence type="ECO:0000256" key="1">
    <source>
        <dbReference type="SAM" id="Phobius"/>
    </source>
</evidence>
<dbReference type="SUPFAM" id="SSF50998">
    <property type="entry name" value="Quinoprotein alcohol dehydrogenase-like"/>
    <property type="match status" value="1"/>
</dbReference>
<feature type="signal peptide" evidence="2">
    <location>
        <begin position="1"/>
        <end position="26"/>
    </location>
</feature>
<evidence type="ECO:0000259" key="3">
    <source>
        <dbReference type="Pfam" id="PF06580"/>
    </source>
</evidence>
<sequence length="997" mass="114637">MRAFIKKLAFLSFLFWFVSISGNSQQVPSYNYTTVDGLPNNAIRSLFVDSRGIVWIGTENGLSKFENGRFKNFFETDGLAFNSCWAIAEDKNGNLWFGSYGGGISVFDGKKFRVFTQKDGLADNRIRHFYPYEDKMLIGTEDGVSVADLQTFQITSIPSTIRGNDLNYTAGFFEYENRIFYSTYRSGSFELRLKGGSYEAVKVNDWLPIYSFFTKENQLFLSDKGSIQQLSIDQFLQGEKPTQSFGQSVVWGHLNGVNQEDYLIAASLFSKDGGVFLLDKGQIKDVGEWLGVDSKFILAGAVDQKRKMLYLGSQDKGLYQIRLDDVITYNSFEEREVKGIAGDGDILAILSQDGLQIQKKEGSFAEVYSKDFKKVQSEFYRKFPHKIPKHLDGFFELDPAIPAEEIEYYELHKEGESWWVNTNVGIFEMSLEGRIRTYLPVHAYSIGFTPDGLLLETNPYAGVRIYSNPGNFEYTYFEPELSNTPLQIAKVVKGDQRTYLASVFHGLYHWDGQTFFSYKNEGLWKESKFKTMHSLGNGILLLGTEFGDLYQARVHPKFEILKKWPKEDLLGSSILFIEEYKGVIFIGTELGLHILEEGELRFWSEEKGVFNRIFKTAKRIEDKLYVGLDEGYYVINLPELIAKEYPPIELVITDLKINGKAVDQENFRWFAYQNSRLNLGAEENSLSIRFQPKANLSNGRLRYHYRIKPGAEWTEFSEDALIELPYLPAGSYQLEVEVQDLFSGKITSNQLLRFDIARPYYLQWWFFLLMAVLLSGIFFMIYKVRLNQIRSESSLKQRIVEIKLEALQSQMNPHFIFNAINSIQYYILKKETKQALSYLGKFSKLIRSTLDQSSQALITLEDEINYLKQYIEVENIRMENRVKWSIEGDALERKQDLKIPPMIIQPLVENVFNHAFSVDHPNPELLVRYEILSRNQILCTVKDNGEGIKAKKGSSHQSKGMEMIREKLSLLPGYTEQSVEFVSGKKGTEVRVIIFCG</sequence>
<dbReference type="InterPro" id="IPR011047">
    <property type="entry name" value="Quinoprotein_ADH-like_sf"/>
</dbReference>
<keyword evidence="1" id="KW-0812">Transmembrane</keyword>
<dbReference type="InterPro" id="IPR036890">
    <property type="entry name" value="HATPase_C_sf"/>
</dbReference>
<keyword evidence="1" id="KW-1133">Transmembrane helix</keyword>
<dbReference type="InterPro" id="IPR050640">
    <property type="entry name" value="Bact_2-comp_sensor_kinase"/>
</dbReference>
<keyword evidence="2" id="KW-0732">Signal</keyword>
<dbReference type="Pfam" id="PF07494">
    <property type="entry name" value="Reg_prop"/>
    <property type="match status" value="2"/>
</dbReference>
<dbReference type="SUPFAM" id="SSF55874">
    <property type="entry name" value="ATPase domain of HSP90 chaperone/DNA topoisomerase II/histidine kinase"/>
    <property type="match status" value="1"/>
</dbReference>
<dbReference type="PANTHER" id="PTHR34220:SF7">
    <property type="entry name" value="SENSOR HISTIDINE KINASE YPDA"/>
    <property type="match status" value="1"/>
</dbReference>
<organism evidence="4 5">
    <name type="scientific">Algoriphagus ornithinivorans</name>
    <dbReference type="NCBI Taxonomy" id="226506"/>
    <lineage>
        <taxon>Bacteria</taxon>
        <taxon>Pseudomonadati</taxon>
        <taxon>Bacteroidota</taxon>
        <taxon>Cytophagia</taxon>
        <taxon>Cytophagales</taxon>
        <taxon>Cyclobacteriaceae</taxon>
        <taxon>Algoriphagus</taxon>
    </lineage>
</organism>
<dbReference type="AlphaFoldDB" id="A0A1I5JE40"/>
<dbReference type="Proteomes" id="UP000199564">
    <property type="component" value="Unassembled WGS sequence"/>
</dbReference>
<name>A0A1I5JE40_9BACT</name>
<evidence type="ECO:0000313" key="4">
    <source>
        <dbReference type="EMBL" id="SFO71098.1"/>
    </source>
</evidence>
<dbReference type="Gene3D" id="2.130.10.10">
    <property type="entry name" value="YVTN repeat-like/Quinoprotein amine dehydrogenase"/>
    <property type="match status" value="3"/>
</dbReference>
<dbReference type="GO" id="GO:0016020">
    <property type="term" value="C:membrane"/>
    <property type="evidence" value="ECO:0007669"/>
    <property type="project" value="InterPro"/>
</dbReference>
<dbReference type="RefSeq" id="WP_175557940.1">
    <property type="nucleotide sequence ID" value="NZ_FOVW01000012.1"/>
</dbReference>
<feature type="domain" description="Signal transduction histidine kinase internal region" evidence="3">
    <location>
        <begin position="803"/>
        <end position="881"/>
    </location>
</feature>
<reference evidence="5" key="1">
    <citation type="submission" date="2016-10" db="EMBL/GenBank/DDBJ databases">
        <authorList>
            <person name="Varghese N."/>
            <person name="Submissions S."/>
        </authorList>
    </citation>
    <scope>NUCLEOTIDE SEQUENCE [LARGE SCALE GENOMIC DNA]</scope>
    <source>
        <strain evidence="5">DSM 15282</strain>
    </source>
</reference>
<dbReference type="Pfam" id="PF06580">
    <property type="entry name" value="His_kinase"/>
    <property type="match status" value="1"/>
</dbReference>
<evidence type="ECO:0000313" key="5">
    <source>
        <dbReference type="Proteomes" id="UP000199564"/>
    </source>
</evidence>
<accession>A0A1I5JE40</accession>
<dbReference type="EMBL" id="FOVW01000012">
    <property type="protein sequence ID" value="SFO71098.1"/>
    <property type="molecule type" value="Genomic_DNA"/>
</dbReference>
<dbReference type="PANTHER" id="PTHR34220">
    <property type="entry name" value="SENSOR HISTIDINE KINASE YPDA"/>
    <property type="match status" value="1"/>
</dbReference>
<proteinExistence type="predicted"/>
<dbReference type="InterPro" id="IPR013783">
    <property type="entry name" value="Ig-like_fold"/>
</dbReference>
<evidence type="ECO:0000256" key="2">
    <source>
        <dbReference type="SAM" id="SignalP"/>
    </source>
</evidence>
<dbReference type="InterPro" id="IPR011110">
    <property type="entry name" value="Reg_prop"/>
</dbReference>
<dbReference type="GO" id="GO:0000155">
    <property type="term" value="F:phosphorelay sensor kinase activity"/>
    <property type="evidence" value="ECO:0007669"/>
    <property type="project" value="InterPro"/>
</dbReference>
<dbReference type="STRING" id="226506.SAMN04488519_11253"/>
<feature type="transmembrane region" description="Helical" evidence="1">
    <location>
        <begin position="762"/>
        <end position="782"/>
    </location>
</feature>
<feature type="chain" id="PRO_5011676585" evidence="2">
    <location>
        <begin position="27"/>
        <end position="997"/>
    </location>
</feature>
<dbReference type="Gene3D" id="2.60.40.10">
    <property type="entry name" value="Immunoglobulins"/>
    <property type="match status" value="1"/>
</dbReference>
<gene>
    <name evidence="4" type="ORF">SAMN04488519_11253</name>
</gene>